<dbReference type="GO" id="GO:0016020">
    <property type="term" value="C:membrane"/>
    <property type="evidence" value="ECO:0007669"/>
    <property type="project" value="UniProtKB-SubCell"/>
</dbReference>
<dbReference type="Pfam" id="PF20684">
    <property type="entry name" value="Fung_rhodopsin"/>
    <property type="match status" value="1"/>
</dbReference>
<comment type="similarity">
    <text evidence="5">Belongs to the SAT4 family.</text>
</comment>
<dbReference type="PANTHER" id="PTHR33048">
    <property type="entry name" value="PTH11-LIKE INTEGRAL MEMBRANE PROTEIN (AFU_ORTHOLOGUE AFUA_5G11245)"/>
    <property type="match status" value="1"/>
</dbReference>
<evidence type="ECO:0000259" key="7">
    <source>
        <dbReference type="Pfam" id="PF20684"/>
    </source>
</evidence>
<evidence type="ECO:0000256" key="1">
    <source>
        <dbReference type="ARBA" id="ARBA00004141"/>
    </source>
</evidence>
<sequence length="390" mass="44634">MDSIPQFLPKPPRVHKEAFMAIAWVGVALSGLLFGARIYGRIRSYHRIYVGDFLVFGAWLMFLTNTIIWQVYVDDMYENLYVSAGLLYPLPPNFAAHTERYLRATVAVIIFFYSGLWFIKFSFLAFFKRLGFQVKGQNHLWWIVFLITLASWFASFGTIEYDCLTGSFEYISIKCTATAAVSFQRRTLTYNMVMDVLTDALISMLWQVRMGIKQKLALLGIFCLTVIIMIFAIVRVAMVKSWSFMPDETWLYMWSSIEQTVSIMIACLASFRTLFVKQEPTRKPQASIYYPSRPSKFNQSGKMGLFRSYGMRTWQSTNDTTNITGLDDGGEDTSLRRTLNGVHDNTVNGGIGSQEHIVPLQGIVVRKEFKTVSGQQDSHPEVYLRSNETS</sequence>
<evidence type="ECO:0000256" key="3">
    <source>
        <dbReference type="ARBA" id="ARBA00022989"/>
    </source>
</evidence>
<feature type="transmembrane region" description="Helical" evidence="6">
    <location>
        <begin position="139"/>
        <end position="159"/>
    </location>
</feature>
<keyword evidence="9" id="KW-1185">Reference proteome</keyword>
<accession>A0A8H4RAM1</accession>
<keyword evidence="4 6" id="KW-0472">Membrane</keyword>
<feature type="transmembrane region" description="Helical" evidence="6">
    <location>
        <begin position="101"/>
        <end position="127"/>
    </location>
</feature>
<keyword evidence="2 6" id="KW-0812">Transmembrane</keyword>
<evidence type="ECO:0000256" key="6">
    <source>
        <dbReference type="SAM" id="Phobius"/>
    </source>
</evidence>
<proteinExistence type="inferred from homology"/>
<dbReference type="InterPro" id="IPR049326">
    <property type="entry name" value="Rhodopsin_dom_fungi"/>
</dbReference>
<dbReference type="OrthoDB" id="444631at2759"/>
<evidence type="ECO:0000313" key="8">
    <source>
        <dbReference type="EMBL" id="KAF4626585.1"/>
    </source>
</evidence>
<evidence type="ECO:0000256" key="4">
    <source>
        <dbReference type="ARBA" id="ARBA00023136"/>
    </source>
</evidence>
<evidence type="ECO:0000313" key="9">
    <source>
        <dbReference type="Proteomes" id="UP000566819"/>
    </source>
</evidence>
<feature type="domain" description="Rhodopsin" evidence="7">
    <location>
        <begin position="36"/>
        <end position="276"/>
    </location>
</feature>
<dbReference type="InterPro" id="IPR052337">
    <property type="entry name" value="SAT4-like"/>
</dbReference>
<feature type="transmembrane region" description="Helical" evidence="6">
    <location>
        <begin position="250"/>
        <end position="275"/>
    </location>
</feature>
<dbReference type="EMBL" id="JAAMPI010001126">
    <property type="protein sequence ID" value="KAF4626585.1"/>
    <property type="molecule type" value="Genomic_DNA"/>
</dbReference>
<feature type="transmembrane region" description="Helical" evidence="6">
    <location>
        <begin position="18"/>
        <end position="36"/>
    </location>
</feature>
<name>A0A8H4RAM1_9HELO</name>
<feature type="transmembrane region" description="Helical" evidence="6">
    <location>
        <begin position="48"/>
        <end position="72"/>
    </location>
</feature>
<evidence type="ECO:0000256" key="2">
    <source>
        <dbReference type="ARBA" id="ARBA00022692"/>
    </source>
</evidence>
<keyword evidence="3 6" id="KW-1133">Transmembrane helix</keyword>
<reference evidence="8 9" key="1">
    <citation type="submission" date="2020-03" db="EMBL/GenBank/DDBJ databases">
        <title>Draft Genome Sequence of Cudoniella acicularis.</title>
        <authorList>
            <person name="Buettner E."/>
            <person name="Kellner H."/>
        </authorList>
    </citation>
    <scope>NUCLEOTIDE SEQUENCE [LARGE SCALE GENOMIC DNA]</scope>
    <source>
        <strain evidence="8 9">DSM 108380</strain>
    </source>
</reference>
<gene>
    <name evidence="8" type="ORF">G7Y89_g11572</name>
</gene>
<dbReference type="Proteomes" id="UP000566819">
    <property type="component" value="Unassembled WGS sequence"/>
</dbReference>
<dbReference type="AlphaFoldDB" id="A0A8H4RAM1"/>
<evidence type="ECO:0000256" key="5">
    <source>
        <dbReference type="ARBA" id="ARBA00038359"/>
    </source>
</evidence>
<protein>
    <recommendedName>
        <fullName evidence="7">Rhodopsin domain-containing protein</fullName>
    </recommendedName>
</protein>
<organism evidence="8 9">
    <name type="scientific">Cudoniella acicularis</name>
    <dbReference type="NCBI Taxonomy" id="354080"/>
    <lineage>
        <taxon>Eukaryota</taxon>
        <taxon>Fungi</taxon>
        <taxon>Dikarya</taxon>
        <taxon>Ascomycota</taxon>
        <taxon>Pezizomycotina</taxon>
        <taxon>Leotiomycetes</taxon>
        <taxon>Helotiales</taxon>
        <taxon>Tricladiaceae</taxon>
        <taxon>Cudoniella</taxon>
    </lineage>
</organism>
<dbReference type="PANTHER" id="PTHR33048:SF47">
    <property type="entry name" value="INTEGRAL MEMBRANE PROTEIN-RELATED"/>
    <property type="match status" value="1"/>
</dbReference>
<comment type="caution">
    <text evidence="8">The sequence shown here is derived from an EMBL/GenBank/DDBJ whole genome shotgun (WGS) entry which is preliminary data.</text>
</comment>
<feature type="transmembrane region" description="Helical" evidence="6">
    <location>
        <begin position="218"/>
        <end position="238"/>
    </location>
</feature>
<comment type="subcellular location">
    <subcellularLocation>
        <location evidence="1">Membrane</location>
        <topology evidence="1">Multi-pass membrane protein</topology>
    </subcellularLocation>
</comment>